<evidence type="ECO:0000313" key="2">
    <source>
        <dbReference type="EMBL" id="CAB0150937.1"/>
    </source>
</evidence>
<keyword evidence="1" id="KW-1133">Transmembrane helix</keyword>
<organism evidence="2 3">
    <name type="scientific">Pseudidiomarina piscicola</name>
    <dbReference type="NCBI Taxonomy" id="2614830"/>
    <lineage>
        <taxon>Bacteria</taxon>
        <taxon>Pseudomonadati</taxon>
        <taxon>Pseudomonadota</taxon>
        <taxon>Gammaproteobacteria</taxon>
        <taxon>Alteromonadales</taxon>
        <taxon>Idiomarinaceae</taxon>
        <taxon>Pseudidiomarina</taxon>
    </lineage>
</organism>
<keyword evidence="1" id="KW-0812">Transmembrane</keyword>
<dbReference type="Proteomes" id="UP000481517">
    <property type="component" value="Unassembled WGS sequence"/>
</dbReference>
<keyword evidence="1" id="KW-0472">Membrane</keyword>
<accession>A0A6S6WMF0</accession>
<dbReference type="EMBL" id="CADCXY010000002">
    <property type="protein sequence ID" value="CAB0150937.1"/>
    <property type="molecule type" value="Genomic_DNA"/>
</dbReference>
<name>A0A6S6WMF0_9GAMM</name>
<reference evidence="2 3" key="1">
    <citation type="submission" date="2020-02" db="EMBL/GenBank/DDBJ databases">
        <authorList>
            <person name="Rodrigo-Torres L."/>
            <person name="Arahal R. D."/>
            <person name="Lucena T."/>
        </authorList>
    </citation>
    <scope>NUCLEOTIDE SEQUENCE [LARGE SCALE GENOMIC DNA]</scope>
    <source>
        <strain evidence="2 3">CECT 9734</strain>
    </source>
</reference>
<evidence type="ECO:0000313" key="3">
    <source>
        <dbReference type="Proteomes" id="UP000481517"/>
    </source>
</evidence>
<evidence type="ECO:0000256" key="1">
    <source>
        <dbReference type="SAM" id="Phobius"/>
    </source>
</evidence>
<keyword evidence="3" id="KW-1185">Reference proteome</keyword>
<feature type="transmembrane region" description="Helical" evidence="1">
    <location>
        <begin position="6"/>
        <end position="26"/>
    </location>
</feature>
<proteinExistence type="predicted"/>
<protein>
    <submittedName>
        <fullName evidence="2">Uncharacterized protein</fullName>
    </submittedName>
</protein>
<gene>
    <name evidence="2" type="ORF">PSI9734_01376</name>
</gene>
<sequence length="69" mass="8025">MKNPLSPFDTFVVSVTFFLVASHLLLKYADGARFWLQQELARGGRVHVFPWLFFIHSKMVPQGLSFRLK</sequence>
<dbReference type="AlphaFoldDB" id="A0A6S6WMF0"/>